<feature type="non-terminal residue" evidence="2">
    <location>
        <position position="1"/>
    </location>
</feature>
<reference evidence="2" key="1">
    <citation type="submission" date="2020-02" db="EMBL/GenBank/DDBJ databases">
        <authorList>
            <person name="Meier V. D."/>
        </authorList>
    </citation>
    <scope>NUCLEOTIDE SEQUENCE</scope>
    <source>
        <strain evidence="2">AVDCRST_MAG13</strain>
    </source>
</reference>
<evidence type="ECO:0000256" key="1">
    <source>
        <dbReference type="SAM" id="MobiDB-lite"/>
    </source>
</evidence>
<evidence type="ECO:0000313" key="2">
    <source>
        <dbReference type="EMBL" id="CAA9479326.1"/>
    </source>
</evidence>
<protein>
    <submittedName>
        <fullName evidence="2">Uncharacterized protein</fullName>
    </submittedName>
</protein>
<feature type="compositionally biased region" description="Basic residues" evidence="1">
    <location>
        <begin position="70"/>
        <end position="87"/>
    </location>
</feature>
<feature type="compositionally biased region" description="Basic residues" evidence="1">
    <location>
        <begin position="41"/>
        <end position="51"/>
    </location>
</feature>
<organism evidence="2">
    <name type="scientific">uncultured Solirubrobacteraceae bacterium</name>
    <dbReference type="NCBI Taxonomy" id="1162706"/>
    <lineage>
        <taxon>Bacteria</taxon>
        <taxon>Bacillati</taxon>
        <taxon>Actinomycetota</taxon>
        <taxon>Thermoleophilia</taxon>
        <taxon>Solirubrobacterales</taxon>
        <taxon>Solirubrobacteraceae</taxon>
        <taxon>environmental samples</taxon>
    </lineage>
</organism>
<gene>
    <name evidence="2" type="ORF">AVDCRST_MAG13-1022</name>
</gene>
<accession>A0A6J4RQH3</accession>
<feature type="region of interest" description="Disordered" evidence="1">
    <location>
        <begin position="26"/>
        <end position="87"/>
    </location>
</feature>
<dbReference type="AlphaFoldDB" id="A0A6J4RQH3"/>
<sequence>VVAPIGIRLERQEGCPCLVEGTRPDLTLPRGTQAADPCNKAPRRPHPRPRAGGRAALGLRPRRGSDTRVHPRRCRTARADHRRRRTL</sequence>
<dbReference type="EMBL" id="CADCVO010000159">
    <property type="protein sequence ID" value="CAA9479326.1"/>
    <property type="molecule type" value="Genomic_DNA"/>
</dbReference>
<name>A0A6J4RQH3_9ACTN</name>
<proteinExistence type="predicted"/>
<feature type="non-terminal residue" evidence="2">
    <location>
        <position position="87"/>
    </location>
</feature>